<evidence type="ECO:0008006" key="4">
    <source>
        <dbReference type="Google" id="ProtNLM"/>
    </source>
</evidence>
<evidence type="ECO:0000256" key="1">
    <source>
        <dbReference type="SAM" id="SignalP"/>
    </source>
</evidence>
<feature type="chain" id="PRO_5041339234" description="Secreted protein" evidence="1">
    <location>
        <begin position="17"/>
        <end position="82"/>
    </location>
</feature>
<keyword evidence="1" id="KW-0732">Signal</keyword>
<organism evidence="2 3">
    <name type="scientific">Lentinula raphanica</name>
    <dbReference type="NCBI Taxonomy" id="153919"/>
    <lineage>
        <taxon>Eukaryota</taxon>
        <taxon>Fungi</taxon>
        <taxon>Dikarya</taxon>
        <taxon>Basidiomycota</taxon>
        <taxon>Agaricomycotina</taxon>
        <taxon>Agaricomycetes</taxon>
        <taxon>Agaricomycetidae</taxon>
        <taxon>Agaricales</taxon>
        <taxon>Marasmiineae</taxon>
        <taxon>Omphalotaceae</taxon>
        <taxon>Lentinula</taxon>
    </lineage>
</organism>
<reference evidence="2" key="1">
    <citation type="submission" date="2022-08" db="EMBL/GenBank/DDBJ databases">
        <authorList>
            <consortium name="DOE Joint Genome Institute"/>
            <person name="Min B."/>
            <person name="Riley R."/>
            <person name="Sierra-Patev S."/>
            <person name="Naranjo-Ortiz M."/>
            <person name="Looney B."/>
            <person name="Konkel Z."/>
            <person name="Slot J.C."/>
            <person name="Sakamoto Y."/>
            <person name="Steenwyk J.L."/>
            <person name="Rokas A."/>
            <person name="Carro J."/>
            <person name="Camarero S."/>
            <person name="Ferreira P."/>
            <person name="Molpeceres G."/>
            <person name="Ruiz-Duenas F.J."/>
            <person name="Serrano A."/>
            <person name="Henrissat B."/>
            <person name="Drula E."/>
            <person name="Hughes K.W."/>
            <person name="Mata J.L."/>
            <person name="Ishikawa N.K."/>
            <person name="Vargas-Isla R."/>
            <person name="Ushijima S."/>
            <person name="Smith C.A."/>
            <person name="Ahrendt S."/>
            <person name="Andreopoulos W."/>
            <person name="He G."/>
            <person name="Labutti K."/>
            <person name="Lipzen A."/>
            <person name="Ng V."/>
            <person name="Sandor L."/>
            <person name="Barry K."/>
            <person name="Martinez A.T."/>
            <person name="Xiao Y."/>
            <person name="Gibbons J.G."/>
            <person name="Terashima K."/>
            <person name="Hibbett D.S."/>
            <person name="Grigoriev I.V."/>
        </authorList>
    </citation>
    <scope>NUCLEOTIDE SEQUENCE</scope>
    <source>
        <strain evidence="2">TFB9207</strain>
    </source>
</reference>
<dbReference type="AlphaFoldDB" id="A0AA38NYF9"/>
<feature type="signal peptide" evidence="1">
    <location>
        <begin position="1"/>
        <end position="16"/>
    </location>
</feature>
<comment type="caution">
    <text evidence="2">The sequence shown here is derived from an EMBL/GenBank/DDBJ whole genome shotgun (WGS) entry which is preliminary data.</text>
</comment>
<protein>
    <recommendedName>
        <fullName evidence="4">Secreted protein</fullName>
    </recommendedName>
</protein>
<name>A0AA38NYF9_9AGAR</name>
<proteinExistence type="predicted"/>
<keyword evidence="3" id="KW-1185">Reference proteome</keyword>
<evidence type="ECO:0000313" key="2">
    <source>
        <dbReference type="EMBL" id="KAJ3832942.1"/>
    </source>
</evidence>
<feature type="non-terminal residue" evidence="2">
    <location>
        <position position="1"/>
    </location>
</feature>
<evidence type="ECO:0000313" key="3">
    <source>
        <dbReference type="Proteomes" id="UP001163846"/>
    </source>
</evidence>
<accession>A0AA38NYF9</accession>
<gene>
    <name evidence="2" type="ORF">F5878DRAFT_633872</name>
</gene>
<dbReference type="Proteomes" id="UP001163846">
    <property type="component" value="Unassembled WGS sequence"/>
</dbReference>
<sequence length="82" mass="9122">MHPIFLGFLLFYCSNASSTASCIACHCWPSVTLTSGATMSIAIVSIDRRIGSLAQCYIDVRSNNVHRNRLHRQTHRKPAMSV</sequence>
<dbReference type="EMBL" id="MU806811">
    <property type="protein sequence ID" value="KAJ3832942.1"/>
    <property type="molecule type" value="Genomic_DNA"/>
</dbReference>